<dbReference type="GO" id="GO:0005796">
    <property type="term" value="C:Golgi lumen"/>
    <property type="evidence" value="ECO:0007669"/>
    <property type="project" value="TreeGrafter"/>
</dbReference>
<proteinExistence type="predicted"/>
<dbReference type="PANTHER" id="PTHR45694:SF5">
    <property type="entry name" value="GLUTAREDOXIN 2"/>
    <property type="match status" value="1"/>
</dbReference>
<protein>
    <recommendedName>
        <fullName evidence="2">Glutaredoxin domain-containing protein</fullName>
    </recommendedName>
</protein>
<dbReference type="GO" id="GO:0000324">
    <property type="term" value="C:fungal-type vacuole"/>
    <property type="evidence" value="ECO:0007669"/>
    <property type="project" value="TreeGrafter"/>
</dbReference>
<dbReference type="GeneID" id="6007174"/>
<evidence type="ECO:0000313" key="4">
    <source>
        <dbReference type="Proteomes" id="UP000001861"/>
    </source>
</evidence>
<dbReference type="RefSeq" id="XP_001830729.2">
    <property type="nucleotide sequence ID" value="XM_001830677.2"/>
</dbReference>
<dbReference type="PRINTS" id="PR00160">
    <property type="entry name" value="GLUTAREDOXIN"/>
</dbReference>
<accession>A8N7C3</accession>
<gene>
    <name evidence="3" type="ORF">CC1G_03266</name>
</gene>
<dbReference type="Proteomes" id="UP000001861">
    <property type="component" value="Unassembled WGS sequence"/>
</dbReference>
<dbReference type="AlphaFoldDB" id="A8N7C3"/>
<dbReference type="Pfam" id="PF00462">
    <property type="entry name" value="Glutaredoxin"/>
    <property type="match status" value="1"/>
</dbReference>
<dbReference type="SUPFAM" id="SSF52833">
    <property type="entry name" value="Thioredoxin-like"/>
    <property type="match status" value="1"/>
</dbReference>
<dbReference type="GO" id="GO:0015038">
    <property type="term" value="F:glutathione disulfide oxidoreductase activity"/>
    <property type="evidence" value="ECO:0007669"/>
    <property type="project" value="TreeGrafter"/>
</dbReference>
<dbReference type="eggNOG" id="KOG1752">
    <property type="taxonomic scope" value="Eukaryota"/>
</dbReference>
<comment type="caution">
    <text evidence="3">The sequence shown here is derived from an EMBL/GenBank/DDBJ whole genome shotgun (WGS) entry which is preliminary data.</text>
</comment>
<keyword evidence="1" id="KW-0812">Transmembrane</keyword>
<dbReference type="OMA" id="HILSHSM"/>
<dbReference type="GO" id="GO:0005801">
    <property type="term" value="C:cis-Golgi network"/>
    <property type="evidence" value="ECO:0007669"/>
    <property type="project" value="TreeGrafter"/>
</dbReference>
<evidence type="ECO:0000313" key="3">
    <source>
        <dbReference type="EMBL" id="EAU91098.2"/>
    </source>
</evidence>
<feature type="domain" description="Glutaredoxin" evidence="2">
    <location>
        <begin position="117"/>
        <end position="181"/>
    </location>
</feature>
<dbReference type="PROSITE" id="PS51354">
    <property type="entry name" value="GLUTAREDOXIN_2"/>
    <property type="match status" value="1"/>
</dbReference>
<keyword evidence="4" id="KW-1185">Reference proteome</keyword>
<dbReference type="STRING" id="240176.A8N7C3"/>
<name>A8N7C3_COPC7</name>
<evidence type="ECO:0000256" key="1">
    <source>
        <dbReference type="SAM" id="Phobius"/>
    </source>
</evidence>
<dbReference type="InParanoid" id="A8N7C3"/>
<dbReference type="KEGG" id="cci:CC1G_03266"/>
<organism evidence="3 4">
    <name type="scientific">Coprinopsis cinerea (strain Okayama-7 / 130 / ATCC MYA-4618 / FGSC 9003)</name>
    <name type="common">Inky cap fungus</name>
    <name type="synonym">Hormographiella aspergillata</name>
    <dbReference type="NCBI Taxonomy" id="240176"/>
    <lineage>
        <taxon>Eukaryota</taxon>
        <taxon>Fungi</taxon>
        <taxon>Dikarya</taxon>
        <taxon>Basidiomycota</taxon>
        <taxon>Agaricomycotina</taxon>
        <taxon>Agaricomycetes</taxon>
        <taxon>Agaricomycetidae</taxon>
        <taxon>Agaricales</taxon>
        <taxon>Agaricineae</taxon>
        <taxon>Psathyrellaceae</taxon>
        <taxon>Coprinopsis</taxon>
    </lineage>
</organism>
<dbReference type="Gene3D" id="3.40.30.10">
    <property type="entry name" value="Glutaredoxin"/>
    <property type="match status" value="1"/>
</dbReference>
<dbReference type="EMBL" id="AACS02000003">
    <property type="protein sequence ID" value="EAU91098.2"/>
    <property type="molecule type" value="Genomic_DNA"/>
</dbReference>
<dbReference type="CDD" id="cd03419">
    <property type="entry name" value="GRX_GRXh_1_2_like"/>
    <property type="match status" value="1"/>
</dbReference>
<keyword evidence="1" id="KW-1133">Transmembrane helix</keyword>
<dbReference type="VEuPathDB" id="FungiDB:CC1G_03266"/>
<dbReference type="InterPro" id="IPR014025">
    <property type="entry name" value="Glutaredoxin_subgr"/>
</dbReference>
<dbReference type="OrthoDB" id="423313at2759"/>
<dbReference type="InterPro" id="IPR036249">
    <property type="entry name" value="Thioredoxin-like_sf"/>
</dbReference>
<reference evidence="3 4" key="1">
    <citation type="journal article" date="2010" name="Proc. Natl. Acad. Sci. U.S.A.">
        <title>Insights into evolution of multicellular fungi from the assembled chromosomes of the mushroom Coprinopsis cinerea (Coprinus cinereus).</title>
        <authorList>
            <person name="Stajich J.E."/>
            <person name="Wilke S.K."/>
            <person name="Ahren D."/>
            <person name="Au C.H."/>
            <person name="Birren B.W."/>
            <person name="Borodovsky M."/>
            <person name="Burns C."/>
            <person name="Canback B."/>
            <person name="Casselton L.A."/>
            <person name="Cheng C.K."/>
            <person name="Deng J."/>
            <person name="Dietrich F.S."/>
            <person name="Fargo D.C."/>
            <person name="Farman M.L."/>
            <person name="Gathman A.C."/>
            <person name="Goldberg J."/>
            <person name="Guigo R."/>
            <person name="Hoegger P.J."/>
            <person name="Hooker J.B."/>
            <person name="Huggins A."/>
            <person name="James T.Y."/>
            <person name="Kamada T."/>
            <person name="Kilaru S."/>
            <person name="Kodira C."/>
            <person name="Kues U."/>
            <person name="Kupfer D."/>
            <person name="Kwan H.S."/>
            <person name="Lomsadze A."/>
            <person name="Li W."/>
            <person name="Lilly W.W."/>
            <person name="Ma L.J."/>
            <person name="Mackey A.J."/>
            <person name="Manning G."/>
            <person name="Martin F."/>
            <person name="Muraguchi H."/>
            <person name="Natvig D.O."/>
            <person name="Palmerini H."/>
            <person name="Ramesh M.A."/>
            <person name="Rehmeyer C.J."/>
            <person name="Roe B.A."/>
            <person name="Shenoy N."/>
            <person name="Stanke M."/>
            <person name="Ter-Hovhannisyan V."/>
            <person name="Tunlid A."/>
            <person name="Velagapudi R."/>
            <person name="Vision T.J."/>
            <person name="Zeng Q."/>
            <person name="Zolan M.E."/>
            <person name="Pukkila P.J."/>
        </authorList>
    </citation>
    <scope>NUCLEOTIDE SEQUENCE [LARGE SCALE GENOMIC DNA]</scope>
    <source>
        <strain evidence="4">Okayama-7 / 130 / ATCC MYA-4618 / FGSC 9003</strain>
    </source>
</reference>
<sequence>MAAGATRKSRRGLILGAILFVFVFIFYVPWELPASVKDRRTPSLSRANVVQLVKGSKVDEIYGLLYLVTSTEDNGRALNEPEHLDVTQQLDWDIYAAGNPNVKWRKEAARIDKVHPIVVFSKTYCPYSRRAKQLLQSYNIHPPPKVVEVDTRDDGHFIKALLTRLTKHSTFPNVIIQGKSIGGSDNLQTLHVKGELKGLIEATGAKVRKPKAPPAM</sequence>
<feature type="transmembrane region" description="Helical" evidence="1">
    <location>
        <begin position="12"/>
        <end position="30"/>
    </location>
</feature>
<dbReference type="HOGENOM" id="CLU_026126_0_3_1"/>
<evidence type="ECO:0000259" key="2">
    <source>
        <dbReference type="Pfam" id="PF00462"/>
    </source>
</evidence>
<keyword evidence="1" id="KW-0472">Membrane</keyword>
<dbReference type="InterPro" id="IPR002109">
    <property type="entry name" value="Glutaredoxin"/>
</dbReference>
<dbReference type="GO" id="GO:0034599">
    <property type="term" value="P:cellular response to oxidative stress"/>
    <property type="evidence" value="ECO:0007669"/>
    <property type="project" value="TreeGrafter"/>
</dbReference>
<dbReference type="PANTHER" id="PTHR45694">
    <property type="entry name" value="GLUTAREDOXIN 2"/>
    <property type="match status" value="1"/>
</dbReference>